<evidence type="ECO:0000256" key="2">
    <source>
        <dbReference type="ARBA" id="ARBA00022603"/>
    </source>
</evidence>
<dbReference type="Gene3D" id="3.40.50.150">
    <property type="entry name" value="Vaccinia Virus protein VP39"/>
    <property type="match status" value="1"/>
</dbReference>
<dbReference type="Proteomes" id="UP001187066">
    <property type="component" value="Unassembled WGS sequence"/>
</dbReference>
<proteinExistence type="inferred from homology"/>
<evidence type="ECO:0000313" key="9">
    <source>
        <dbReference type="Proteomes" id="UP001187066"/>
    </source>
</evidence>
<dbReference type="EC" id="2.1.1.223" evidence="6"/>
<dbReference type="InterPro" id="IPR002052">
    <property type="entry name" value="DNA_methylase_N6_adenine_CS"/>
</dbReference>
<dbReference type="InterPro" id="IPR029063">
    <property type="entry name" value="SAM-dependent_MTases_sf"/>
</dbReference>
<comment type="caution">
    <text evidence="8">The sequence shown here is derived from an EMBL/GenBank/DDBJ whole genome shotgun (WGS) entry which is preliminary data.</text>
</comment>
<keyword evidence="4 6" id="KW-0949">S-adenosyl-L-methionine</keyword>
<dbReference type="InterPro" id="IPR050210">
    <property type="entry name" value="tRNA_Adenine-N(6)_MTase"/>
</dbReference>
<comment type="catalytic activity">
    <reaction evidence="6">
        <text>adenosine(37) in tRNA1(Val) + S-adenosyl-L-methionine = N(6)-methyladenosine(37) in tRNA1(Val) + S-adenosyl-L-homocysteine + H(+)</text>
        <dbReference type="Rhea" id="RHEA:43160"/>
        <dbReference type="Rhea" id="RHEA-COMP:10369"/>
        <dbReference type="Rhea" id="RHEA-COMP:10370"/>
        <dbReference type="ChEBI" id="CHEBI:15378"/>
        <dbReference type="ChEBI" id="CHEBI:57856"/>
        <dbReference type="ChEBI" id="CHEBI:59789"/>
        <dbReference type="ChEBI" id="CHEBI:74411"/>
        <dbReference type="ChEBI" id="CHEBI:74449"/>
        <dbReference type="EC" id="2.1.1.223"/>
    </reaction>
</comment>
<dbReference type="GO" id="GO:0008168">
    <property type="term" value="F:methyltransferase activity"/>
    <property type="evidence" value="ECO:0007669"/>
    <property type="project" value="UniProtKB-KW"/>
</dbReference>
<comment type="similarity">
    <text evidence="6">Belongs to the methyltransferase superfamily. tRNA (adenine-N(6)-)-methyltransferase family.</text>
</comment>
<sequence>MLQRFPCQVVIMPTTKTLLRRDGFTFKQFFVAHDRCAMKVGTDGILLGAWVPVAGVKRILDIGTGSGLIALMLAQRANEALIDAVEMDPDAASQAAENAQASPWAGRIHVHQADFLTWTPDVSHRYDLIVSNPPFYDKGVECGSSQRELARYNTSLEHEALLRGAAQLITEEGCFCVVLPEATGSAFTQKAQEMGWHIRLRTDVCDNDTRLPHRVLLAFSPTPGELFIDRLAIRGPDQRYSDAWCGLTQDFYLFM</sequence>
<keyword evidence="2 6" id="KW-0489">Methyltransferase</keyword>
<dbReference type="EMBL" id="JAWLOF010000016">
    <property type="protein sequence ID" value="MDV7024730.1"/>
    <property type="molecule type" value="Genomic_DNA"/>
</dbReference>
<evidence type="ECO:0000256" key="1">
    <source>
        <dbReference type="ARBA" id="ARBA00022490"/>
    </source>
</evidence>
<organism evidence="8 9">
    <name type="scientific">Atlantibacter subterraneus</name>
    <dbReference type="NCBI Taxonomy" id="255519"/>
    <lineage>
        <taxon>Bacteria</taxon>
        <taxon>Pseudomonadati</taxon>
        <taxon>Pseudomonadota</taxon>
        <taxon>Gammaproteobacteria</taxon>
        <taxon>Enterobacterales</taxon>
        <taxon>Enterobacteriaceae</taxon>
        <taxon>Atlantibacter</taxon>
    </lineage>
</organism>
<name>A0ABU4E6H1_9ENTR</name>
<comment type="function">
    <text evidence="6">Specifically methylates the adenine in position 37 of tRNA(1)(Val) (anticodon cmo5UAC).</text>
</comment>
<accession>A0ABU4E6H1</accession>
<dbReference type="InterPro" id="IPR007848">
    <property type="entry name" value="Small_mtfrase_dom"/>
</dbReference>
<dbReference type="NCBIfam" id="NF047853">
    <property type="entry name" value="tRm6a37MtseTrmN"/>
    <property type="match status" value="1"/>
</dbReference>
<dbReference type="CDD" id="cd02440">
    <property type="entry name" value="AdoMet_MTases"/>
    <property type="match status" value="1"/>
</dbReference>
<evidence type="ECO:0000256" key="5">
    <source>
        <dbReference type="ARBA" id="ARBA00022694"/>
    </source>
</evidence>
<evidence type="ECO:0000256" key="4">
    <source>
        <dbReference type="ARBA" id="ARBA00022691"/>
    </source>
</evidence>
<evidence type="ECO:0000313" key="8">
    <source>
        <dbReference type="EMBL" id="MDV7024730.1"/>
    </source>
</evidence>
<dbReference type="InterPro" id="IPR022882">
    <property type="entry name" value="tRNA_adenine-N6_MeTrfase"/>
</dbReference>
<reference evidence="8 9" key="1">
    <citation type="submission" date="2023-10" db="EMBL/GenBank/DDBJ databases">
        <authorList>
            <person name="Dale J."/>
        </authorList>
    </citation>
    <scope>NUCLEOTIDE SEQUENCE [LARGE SCALE GENOMIC DNA]</scope>
    <source>
        <strain evidence="8 9">2023EL-00970</strain>
    </source>
</reference>
<dbReference type="PANTHER" id="PTHR47739">
    <property type="entry name" value="TRNA1(VAL) (ADENINE(37)-N6)-METHYLTRANSFERASE"/>
    <property type="match status" value="1"/>
</dbReference>
<dbReference type="PROSITE" id="PS00092">
    <property type="entry name" value="N6_MTASE"/>
    <property type="match status" value="1"/>
</dbReference>
<keyword evidence="9" id="KW-1185">Reference proteome</keyword>
<dbReference type="GO" id="GO:0032259">
    <property type="term" value="P:methylation"/>
    <property type="evidence" value="ECO:0007669"/>
    <property type="project" value="UniProtKB-KW"/>
</dbReference>
<evidence type="ECO:0000256" key="3">
    <source>
        <dbReference type="ARBA" id="ARBA00022679"/>
    </source>
</evidence>
<keyword evidence="5 6" id="KW-0819">tRNA processing</keyword>
<dbReference type="HAMAP" id="MF_01872">
    <property type="entry name" value="tRNA_methyltr_YfiC"/>
    <property type="match status" value="1"/>
</dbReference>
<keyword evidence="1 6" id="KW-0963">Cytoplasm</keyword>
<dbReference type="PANTHER" id="PTHR47739:SF1">
    <property type="entry name" value="TRNA1(VAL) (ADENINE(37)-N6)-METHYLTRANSFERASE"/>
    <property type="match status" value="1"/>
</dbReference>
<comment type="subcellular location">
    <subcellularLocation>
        <location evidence="6">Cytoplasm</location>
    </subcellularLocation>
</comment>
<evidence type="ECO:0000259" key="7">
    <source>
        <dbReference type="Pfam" id="PF05175"/>
    </source>
</evidence>
<gene>
    <name evidence="8" type="ORF">R4P48_18880</name>
</gene>
<feature type="domain" description="Methyltransferase small" evidence="7">
    <location>
        <begin position="55"/>
        <end position="140"/>
    </location>
</feature>
<keyword evidence="3 6" id="KW-0808">Transferase</keyword>
<evidence type="ECO:0000256" key="6">
    <source>
        <dbReference type="HAMAP-Rule" id="MF_01872"/>
    </source>
</evidence>
<protein>
    <recommendedName>
        <fullName evidence="6">tRNA1(Val) (adenine(37)-N6)-methyltransferase</fullName>
        <ecNumber evidence="6">2.1.1.223</ecNumber>
    </recommendedName>
    <alternativeName>
        <fullName evidence="6">tRNA m6A37 methyltransferase</fullName>
    </alternativeName>
</protein>
<dbReference type="Pfam" id="PF05175">
    <property type="entry name" value="MTS"/>
    <property type="match status" value="1"/>
</dbReference>
<dbReference type="SUPFAM" id="SSF53335">
    <property type="entry name" value="S-adenosyl-L-methionine-dependent methyltransferases"/>
    <property type="match status" value="1"/>
</dbReference>